<evidence type="ECO:0000256" key="1">
    <source>
        <dbReference type="ARBA" id="ARBA00023122"/>
    </source>
</evidence>
<dbReference type="InterPro" id="IPR051257">
    <property type="entry name" value="Diverse_CBS-Domain"/>
</dbReference>
<sequence>MQCDNSQNLLPALEQALDPNPLIIRSDLRLNEAIAQMSQSSDRSPHPSQASPRRASCILAIENSHLAGVLTERDIVRLTAESQNLDDLTVAQVMTRQVVTLKLSDSLDLTDALQLLRRYRIRHLPVVDDRHYPIGIVTTESIRRALQPSNLLKFWSAKDVMSEQVICAPPTASLLSISQLTIEHRVSCAVIAEAHPVLNGEENATQWRPVGIITERDIVQFGLLKLDLANTQAQQVMSAPLVCLSPMDSLWTVQQQMQQLRVRRLVVTGTQGELRGIVTQTSLLQALDPTESYRVIET</sequence>
<evidence type="ECO:0000313" key="4">
    <source>
        <dbReference type="EMBL" id="MBE9041387.1"/>
    </source>
</evidence>
<organism evidence="4 5">
    <name type="scientific">Zarconia navalis LEGE 11467</name>
    <dbReference type="NCBI Taxonomy" id="1828826"/>
    <lineage>
        <taxon>Bacteria</taxon>
        <taxon>Bacillati</taxon>
        <taxon>Cyanobacteriota</taxon>
        <taxon>Cyanophyceae</taxon>
        <taxon>Oscillatoriophycideae</taxon>
        <taxon>Oscillatoriales</taxon>
        <taxon>Oscillatoriales incertae sedis</taxon>
        <taxon>Zarconia</taxon>
        <taxon>Zarconia navalis</taxon>
    </lineage>
</organism>
<evidence type="ECO:0000313" key="5">
    <source>
        <dbReference type="Proteomes" id="UP000621799"/>
    </source>
</evidence>
<name>A0A928VYX8_9CYAN</name>
<dbReference type="Pfam" id="PF00571">
    <property type="entry name" value="CBS"/>
    <property type="match status" value="3"/>
</dbReference>
<dbReference type="PANTHER" id="PTHR43080">
    <property type="entry name" value="CBS DOMAIN-CONTAINING PROTEIN CBSX3, MITOCHONDRIAL"/>
    <property type="match status" value="1"/>
</dbReference>
<dbReference type="SUPFAM" id="SSF54631">
    <property type="entry name" value="CBS-domain pair"/>
    <property type="match status" value="2"/>
</dbReference>
<dbReference type="SMART" id="SM00116">
    <property type="entry name" value="CBS"/>
    <property type="match status" value="4"/>
</dbReference>
<reference evidence="4" key="1">
    <citation type="submission" date="2020-10" db="EMBL/GenBank/DDBJ databases">
        <authorList>
            <person name="Castelo-Branco R."/>
            <person name="Eusebio N."/>
            <person name="Adriana R."/>
            <person name="Vieira A."/>
            <person name="Brugerolle De Fraissinette N."/>
            <person name="Rezende De Castro R."/>
            <person name="Schneider M.P."/>
            <person name="Vasconcelos V."/>
            <person name="Leao P.N."/>
        </authorList>
    </citation>
    <scope>NUCLEOTIDE SEQUENCE</scope>
    <source>
        <strain evidence="4">LEGE 11467</strain>
    </source>
</reference>
<dbReference type="InterPro" id="IPR046342">
    <property type="entry name" value="CBS_dom_sf"/>
</dbReference>
<protein>
    <submittedName>
        <fullName evidence="4">CBS domain-containing protein</fullName>
    </submittedName>
</protein>
<dbReference type="RefSeq" id="WP_264321598.1">
    <property type="nucleotide sequence ID" value="NZ_JADEXN010000188.1"/>
</dbReference>
<comment type="caution">
    <text evidence="4">The sequence shown here is derived from an EMBL/GenBank/DDBJ whole genome shotgun (WGS) entry which is preliminary data.</text>
</comment>
<dbReference type="CDD" id="cd04620">
    <property type="entry name" value="CBS_two-component_sensor_histidine_kinase_repeat1"/>
    <property type="match status" value="1"/>
</dbReference>
<accession>A0A928VYX8</accession>
<evidence type="ECO:0000259" key="3">
    <source>
        <dbReference type="PROSITE" id="PS51371"/>
    </source>
</evidence>
<dbReference type="CDD" id="cd17774">
    <property type="entry name" value="CBS_two-component_sensor_histidine_kinase_repeat2"/>
    <property type="match status" value="1"/>
</dbReference>
<evidence type="ECO:0000256" key="2">
    <source>
        <dbReference type="PROSITE-ProRule" id="PRU00703"/>
    </source>
</evidence>
<gene>
    <name evidence="4" type="ORF">IQ235_11400</name>
</gene>
<feature type="domain" description="CBS" evidence="3">
    <location>
        <begin position="237"/>
        <end position="298"/>
    </location>
</feature>
<dbReference type="PANTHER" id="PTHR43080:SF2">
    <property type="entry name" value="CBS DOMAIN-CONTAINING PROTEIN"/>
    <property type="match status" value="1"/>
</dbReference>
<keyword evidence="5" id="KW-1185">Reference proteome</keyword>
<feature type="domain" description="CBS" evidence="3">
    <location>
        <begin position="94"/>
        <end position="154"/>
    </location>
</feature>
<keyword evidence="1 2" id="KW-0129">CBS domain</keyword>
<dbReference type="EMBL" id="JADEXN010000188">
    <property type="protein sequence ID" value="MBE9041387.1"/>
    <property type="molecule type" value="Genomic_DNA"/>
</dbReference>
<dbReference type="AlphaFoldDB" id="A0A928VYX8"/>
<dbReference type="InterPro" id="IPR000644">
    <property type="entry name" value="CBS_dom"/>
</dbReference>
<dbReference type="Proteomes" id="UP000621799">
    <property type="component" value="Unassembled WGS sequence"/>
</dbReference>
<proteinExistence type="predicted"/>
<dbReference type="PROSITE" id="PS51371">
    <property type="entry name" value="CBS"/>
    <property type="match status" value="3"/>
</dbReference>
<feature type="domain" description="CBS" evidence="3">
    <location>
        <begin position="161"/>
        <end position="228"/>
    </location>
</feature>
<dbReference type="Gene3D" id="3.10.580.10">
    <property type="entry name" value="CBS-domain"/>
    <property type="match status" value="2"/>
</dbReference>
<feature type="non-terminal residue" evidence="4">
    <location>
        <position position="298"/>
    </location>
</feature>